<keyword evidence="2" id="KW-1185">Reference proteome</keyword>
<dbReference type="EMBL" id="DS268446">
    <property type="protein sequence ID" value="EFP02223.1"/>
    <property type="molecule type" value="Genomic_DNA"/>
</dbReference>
<accession>E3MHY6</accession>
<gene>
    <name evidence="1" type="ORF">CRE_24952</name>
</gene>
<dbReference type="GeneID" id="9802883"/>
<name>E3MHY6_CAERE</name>
<dbReference type="RefSeq" id="XP_003104301.2">
    <property type="nucleotide sequence ID" value="XM_003104253.2"/>
</dbReference>
<proteinExistence type="predicted"/>
<dbReference type="AlphaFoldDB" id="E3MHY6"/>
<dbReference type="InParanoid" id="E3MHY6"/>
<protein>
    <submittedName>
        <fullName evidence="1">Uncharacterized protein</fullName>
    </submittedName>
</protein>
<dbReference type="CTD" id="9802883"/>
<dbReference type="KEGG" id="crq:GCK72_004706"/>
<evidence type="ECO:0000313" key="1">
    <source>
        <dbReference type="EMBL" id="EFP02223.1"/>
    </source>
</evidence>
<reference evidence="1" key="1">
    <citation type="submission" date="2007-07" db="EMBL/GenBank/DDBJ databases">
        <title>PCAP assembly of the Caenorhabditis remanei genome.</title>
        <authorList>
            <consortium name="The Caenorhabditis remanei Sequencing Consortium"/>
            <person name="Wilson R.K."/>
        </authorList>
    </citation>
    <scope>NUCLEOTIDE SEQUENCE [LARGE SCALE GENOMIC DNA]</scope>
    <source>
        <strain evidence="1">PB4641</strain>
    </source>
</reference>
<dbReference type="HOGENOM" id="CLU_2361713_0_0_1"/>
<evidence type="ECO:0000313" key="2">
    <source>
        <dbReference type="Proteomes" id="UP000008281"/>
    </source>
</evidence>
<sequence>MSIGNVRLTSTSRKLHSLNTEVLSMQVGIKAFEKATNAIFADEERQIFHSIEKLEGRTVDLENELLIFEKAENDIGDDIELSKKGPLLHQCWVQKN</sequence>
<organism evidence="2">
    <name type="scientific">Caenorhabditis remanei</name>
    <name type="common">Caenorhabditis vulgaris</name>
    <dbReference type="NCBI Taxonomy" id="31234"/>
    <lineage>
        <taxon>Eukaryota</taxon>
        <taxon>Metazoa</taxon>
        <taxon>Ecdysozoa</taxon>
        <taxon>Nematoda</taxon>
        <taxon>Chromadorea</taxon>
        <taxon>Rhabditida</taxon>
        <taxon>Rhabditina</taxon>
        <taxon>Rhabditomorpha</taxon>
        <taxon>Rhabditoidea</taxon>
        <taxon>Rhabditidae</taxon>
        <taxon>Peloderinae</taxon>
        <taxon>Caenorhabditis</taxon>
    </lineage>
</organism>
<dbReference type="Proteomes" id="UP000008281">
    <property type="component" value="Unassembled WGS sequence"/>
</dbReference>